<feature type="compositionally biased region" description="Polar residues" evidence="1">
    <location>
        <begin position="17"/>
        <end position="26"/>
    </location>
</feature>
<organism evidence="2 3">
    <name type="scientific">Novipirellula artificiosorum</name>
    <dbReference type="NCBI Taxonomy" id="2528016"/>
    <lineage>
        <taxon>Bacteria</taxon>
        <taxon>Pseudomonadati</taxon>
        <taxon>Planctomycetota</taxon>
        <taxon>Planctomycetia</taxon>
        <taxon>Pirellulales</taxon>
        <taxon>Pirellulaceae</taxon>
        <taxon>Novipirellula</taxon>
    </lineage>
</organism>
<proteinExistence type="predicted"/>
<comment type="caution">
    <text evidence="2">The sequence shown here is derived from an EMBL/GenBank/DDBJ whole genome shotgun (WGS) entry which is preliminary data.</text>
</comment>
<sequence length="96" mass="10643">MAPTDERAMKPAAANKRSGTGSRTNEASLFGFPSGLVRLLMQRFHVDHYRASRPLGAARLRRADGGAMLRLASEQILRSRRRMCENSKCVGVRLSN</sequence>
<dbReference type="AlphaFoldDB" id="A0A5C6DJ19"/>
<name>A0A5C6DJ19_9BACT</name>
<feature type="region of interest" description="Disordered" evidence="1">
    <location>
        <begin position="1"/>
        <end position="26"/>
    </location>
</feature>
<evidence type="ECO:0000256" key="1">
    <source>
        <dbReference type="SAM" id="MobiDB-lite"/>
    </source>
</evidence>
<dbReference type="EMBL" id="SJPV01000007">
    <property type="protein sequence ID" value="TWU34916.1"/>
    <property type="molecule type" value="Genomic_DNA"/>
</dbReference>
<evidence type="ECO:0000313" key="3">
    <source>
        <dbReference type="Proteomes" id="UP000319143"/>
    </source>
</evidence>
<dbReference type="Proteomes" id="UP000319143">
    <property type="component" value="Unassembled WGS sequence"/>
</dbReference>
<reference evidence="2 3" key="1">
    <citation type="submission" date="2019-02" db="EMBL/GenBank/DDBJ databases">
        <title>Deep-cultivation of Planctomycetes and their phenomic and genomic characterization uncovers novel biology.</title>
        <authorList>
            <person name="Wiegand S."/>
            <person name="Jogler M."/>
            <person name="Boedeker C."/>
            <person name="Pinto D."/>
            <person name="Vollmers J."/>
            <person name="Rivas-Marin E."/>
            <person name="Kohn T."/>
            <person name="Peeters S.H."/>
            <person name="Heuer A."/>
            <person name="Rast P."/>
            <person name="Oberbeckmann S."/>
            <person name="Bunk B."/>
            <person name="Jeske O."/>
            <person name="Meyerdierks A."/>
            <person name="Storesund J.E."/>
            <person name="Kallscheuer N."/>
            <person name="Luecker S."/>
            <person name="Lage O.M."/>
            <person name="Pohl T."/>
            <person name="Merkel B.J."/>
            <person name="Hornburger P."/>
            <person name="Mueller R.-W."/>
            <person name="Bruemmer F."/>
            <person name="Labrenz M."/>
            <person name="Spormann A.M."/>
            <person name="Op Den Camp H."/>
            <person name="Overmann J."/>
            <person name="Amann R."/>
            <person name="Jetten M.S.M."/>
            <person name="Mascher T."/>
            <person name="Medema M.H."/>
            <person name="Devos D.P."/>
            <person name="Kaster A.-K."/>
            <person name="Ovreas L."/>
            <person name="Rohde M."/>
            <person name="Galperin M.Y."/>
            <person name="Jogler C."/>
        </authorList>
    </citation>
    <scope>NUCLEOTIDE SEQUENCE [LARGE SCALE GENOMIC DNA]</scope>
    <source>
        <strain evidence="2 3">Poly41</strain>
    </source>
</reference>
<accession>A0A5C6DJ19</accession>
<gene>
    <name evidence="2" type="ORF">Poly41_40590</name>
</gene>
<keyword evidence="3" id="KW-1185">Reference proteome</keyword>
<protein>
    <submittedName>
        <fullName evidence="2">Uncharacterized protein</fullName>
    </submittedName>
</protein>
<evidence type="ECO:0000313" key="2">
    <source>
        <dbReference type="EMBL" id="TWU34916.1"/>
    </source>
</evidence>